<evidence type="ECO:0000259" key="1">
    <source>
        <dbReference type="Pfam" id="PF07589"/>
    </source>
</evidence>
<dbReference type="Proteomes" id="UP000712673">
    <property type="component" value="Unassembled WGS sequence"/>
</dbReference>
<comment type="caution">
    <text evidence="2">The sequence shown here is derived from an EMBL/GenBank/DDBJ whole genome shotgun (WGS) entry which is preliminary data.</text>
</comment>
<proteinExistence type="predicted"/>
<dbReference type="Pfam" id="PF07589">
    <property type="entry name" value="PEP-CTERM"/>
    <property type="match status" value="1"/>
</dbReference>
<evidence type="ECO:0000313" key="2">
    <source>
        <dbReference type="EMBL" id="MBM3223447.1"/>
    </source>
</evidence>
<accession>A0A937W186</accession>
<feature type="domain" description="Ice-binding protein C-terminal" evidence="1">
    <location>
        <begin position="218"/>
        <end position="243"/>
    </location>
</feature>
<dbReference type="InterPro" id="IPR013424">
    <property type="entry name" value="Ice-binding_C"/>
</dbReference>
<dbReference type="EMBL" id="VGLS01000145">
    <property type="protein sequence ID" value="MBM3223447.1"/>
    <property type="molecule type" value="Genomic_DNA"/>
</dbReference>
<gene>
    <name evidence="2" type="ORF">FJZ47_06575</name>
</gene>
<dbReference type="AlphaFoldDB" id="A0A937W186"/>
<organism evidence="2 3">
    <name type="scientific">Tectimicrobiota bacterium</name>
    <dbReference type="NCBI Taxonomy" id="2528274"/>
    <lineage>
        <taxon>Bacteria</taxon>
        <taxon>Pseudomonadati</taxon>
        <taxon>Nitrospinota/Tectimicrobiota group</taxon>
        <taxon>Candidatus Tectimicrobiota</taxon>
    </lineage>
</organism>
<reference evidence="2" key="1">
    <citation type="submission" date="2019-03" db="EMBL/GenBank/DDBJ databases">
        <title>Lake Tanganyika Metagenome-Assembled Genomes (MAGs).</title>
        <authorList>
            <person name="Tran P."/>
        </authorList>
    </citation>
    <scope>NUCLEOTIDE SEQUENCE</scope>
    <source>
        <strain evidence="2">K_DeepCast_65m_m2_066</strain>
    </source>
</reference>
<protein>
    <submittedName>
        <fullName evidence="2">PEP-CTERM sorting domain-containing protein</fullName>
    </submittedName>
</protein>
<evidence type="ECO:0000313" key="3">
    <source>
        <dbReference type="Proteomes" id="UP000712673"/>
    </source>
</evidence>
<name>A0A937W186_UNCTE</name>
<sequence length="256" mass="26563">MLRCLMPYGLLLSVLLGQATLSLAVPLLTNGDFSAPVALQGWRVPLGTVTTPTGTFALIGGGDGSNTNSLVQEAISIQPLQTFVFDFVFATEASISVQGFPDSFAVSMTAPGIPGAFLDVMQIDVTGGVDTSGPFSSINTAPFVTLTSPVTIPDFIPSFTPGFTVSGRLTLDLRDARFLPLVGVPLTVAFDVIDAPDGFMTVAAIDRIGLEQAAPTVVPEPASLVLLGSCLAGGILWRTAQRRRSGRMVSGPGAPH</sequence>